<dbReference type="EMBL" id="AOHV01000024">
    <property type="protein sequence ID" value="ELY38003.1"/>
    <property type="molecule type" value="Genomic_DNA"/>
</dbReference>
<dbReference type="SMART" id="SM00355">
    <property type="entry name" value="ZnF_C2H2"/>
    <property type="match status" value="2"/>
</dbReference>
<reference evidence="3 5" key="2">
    <citation type="journal article" date="2014" name="PLoS Genet.">
        <title>Phylogenetically driven sequencing of extremely halophilic archaea reveals strategies for static and dynamic osmo-response.</title>
        <authorList>
            <person name="Becker E.A."/>
            <person name="Seitzer P.M."/>
            <person name="Tritt A."/>
            <person name="Larsen D."/>
            <person name="Krusor M."/>
            <person name="Yao A.I."/>
            <person name="Wu D."/>
            <person name="Madern D."/>
            <person name="Eisen J.A."/>
            <person name="Darling A.E."/>
            <person name="Facciotti M.T."/>
        </authorList>
    </citation>
    <scope>NUCLEOTIDE SEQUENCE [LARGE SCALE GENOMIC DNA]</scope>
    <source>
        <strain evidence="3">B3</strain>
        <strain evidence="5">DSM 18796 / CECT 7217 / JCM 14584 / KCTC 4019 / B3</strain>
    </source>
</reference>
<dbReference type="RefSeq" id="WP_008415792.1">
    <property type="nucleotide sequence ID" value="NC_014297.1"/>
</dbReference>
<name>D8J6V4_HALJB</name>
<dbReference type="PATRIC" id="fig|795797.18.peg.2527"/>
<dbReference type="eggNOG" id="arCOG06400">
    <property type="taxonomic scope" value="Archaea"/>
</dbReference>
<dbReference type="InterPro" id="IPR055987">
    <property type="entry name" value="DUF7565"/>
</dbReference>
<accession>D8J6V4</accession>
<evidence type="ECO:0000313" key="4">
    <source>
        <dbReference type="Proteomes" id="UP000000390"/>
    </source>
</evidence>
<evidence type="ECO:0000313" key="5">
    <source>
        <dbReference type="Proteomes" id="UP000011645"/>
    </source>
</evidence>
<proteinExistence type="predicted"/>
<dbReference type="InterPro" id="IPR013087">
    <property type="entry name" value="Znf_C2H2_type"/>
</dbReference>
<dbReference type="Proteomes" id="UP000000390">
    <property type="component" value="Chromosome"/>
</dbReference>
<evidence type="ECO:0000259" key="1">
    <source>
        <dbReference type="PROSITE" id="PS50157"/>
    </source>
</evidence>
<dbReference type="AlphaFoldDB" id="D8J6V4"/>
<dbReference type="EMBL" id="CP002062">
    <property type="protein sequence ID" value="ADJ15907.1"/>
    <property type="molecule type" value="Genomic_DNA"/>
</dbReference>
<dbReference type="HOGENOM" id="CLU_164491_0_0_2"/>
<dbReference type="PROSITE" id="PS50157">
    <property type="entry name" value="ZINC_FINGER_C2H2_2"/>
    <property type="match status" value="1"/>
</dbReference>
<dbReference type="GeneID" id="9420340"/>
<reference evidence="2 4" key="1">
    <citation type="journal article" date="2010" name="J. Bacteriol.">
        <title>Complete genome sequence of Halalkalicoccus jeotgali B3(T), an extremely halophilic archaeon.</title>
        <authorList>
            <person name="Roh S.W."/>
            <person name="Nam Y.D."/>
            <person name="Nam S.H."/>
            <person name="Choi S.H."/>
            <person name="Park H.S."/>
            <person name="Bae J.W."/>
        </authorList>
    </citation>
    <scope>NUCLEOTIDE SEQUENCE [LARGE SCALE GENOMIC DNA]</scope>
    <source>
        <strain evidence="2">B3</strain>
        <strain evidence="4">DSM 18796 / CECT 7217 / JCM 14584 / KCTC 4019 / B3</strain>
    </source>
</reference>
<keyword evidence="5" id="KW-1185">Reference proteome</keyword>
<evidence type="ECO:0000313" key="2">
    <source>
        <dbReference type="EMBL" id="ADJ15907.1"/>
    </source>
</evidence>
<feature type="domain" description="C2H2-type" evidence="1">
    <location>
        <begin position="4"/>
        <end position="34"/>
    </location>
</feature>
<sequence length="95" mass="10356">MTGWECAIDGCGVTFESAEELIAHQKGEHAGHECRVCGVEVPDGYPAIRHAFGEHTRAQYVRVYDADAEAIRVREAVLRRVQSALDGSISAVNSE</sequence>
<protein>
    <recommendedName>
        <fullName evidence="1">C2H2-type domain-containing protein</fullName>
    </recommendedName>
</protein>
<dbReference type="Pfam" id="PF24446">
    <property type="entry name" value="DUF7565"/>
    <property type="match status" value="1"/>
</dbReference>
<organism evidence="2 4">
    <name type="scientific">Halalkalicoccus jeotgali (strain DSM 18796 / CECT 7217 / JCM 14584 / KCTC 4019 / B3)</name>
    <dbReference type="NCBI Taxonomy" id="795797"/>
    <lineage>
        <taxon>Archaea</taxon>
        <taxon>Methanobacteriati</taxon>
        <taxon>Methanobacteriota</taxon>
        <taxon>Stenosarchaea group</taxon>
        <taxon>Halobacteria</taxon>
        <taxon>Halobacteriales</taxon>
        <taxon>Halococcaceae</taxon>
        <taxon>Halalkalicoccus</taxon>
    </lineage>
</organism>
<gene>
    <name evidence="2" type="ordered locus">HacjB3_12630</name>
    <name evidence="3" type="ORF">C497_07834</name>
</gene>
<dbReference type="Proteomes" id="UP000011645">
    <property type="component" value="Unassembled WGS sequence"/>
</dbReference>
<dbReference type="PROSITE" id="PS00028">
    <property type="entry name" value="ZINC_FINGER_C2H2_1"/>
    <property type="match status" value="1"/>
</dbReference>
<dbReference type="OrthoDB" id="311125at2157"/>
<evidence type="ECO:0000313" key="3">
    <source>
        <dbReference type="EMBL" id="ELY38003.1"/>
    </source>
</evidence>
<dbReference type="KEGG" id="hje:HacjB3_12630"/>